<dbReference type="VEuPathDB" id="PlasmoDB:PmUG01_06020000"/>
<sequence length="172" mass="19918">MPNDFMTNTEINEKDNKFPYCVVFAYLPCASTFIPVLGHVGICTSTGLIHDFSGSFTISVDNMAFSDPMKYWKLDKNKLPLAFTDKSYDDAIYKADNIFSKRKHNLLVNNCHHYVAMILNDIKYKGRTNWTPFKVFLNLMIHGRYISWKYLFVLYGPFLVILMLLVFLATSI</sequence>
<keyword evidence="1" id="KW-0472">Membrane</keyword>
<keyword evidence="1" id="KW-0812">Transmembrane</keyword>
<evidence type="ECO:0000256" key="1">
    <source>
        <dbReference type="SAM" id="Phobius"/>
    </source>
</evidence>
<dbReference type="EMBL" id="LT594494">
    <property type="protein sequence ID" value="SBT70765.1"/>
    <property type="molecule type" value="Genomic_DNA"/>
</dbReference>
<evidence type="ECO:0000313" key="3">
    <source>
        <dbReference type="Proteomes" id="UP000219799"/>
    </source>
</evidence>
<feature type="transmembrane region" description="Helical" evidence="1">
    <location>
        <begin position="150"/>
        <end position="169"/>
    </location>
</feature>
<dbReference type="PANTHER" id="PTHR20921:SF0">
    <property type="entry name" value="TRANSMEMBRANE PROTEIN 222"/>
    <property type="match status" value="1"/>
</dbReference>
<protein>
    <recommendedName>
        <fullName evidence="4">Transmembrane protein 222</fullName>
    </recommendedName>
</protein>
<dbReference type="Proteomes" id="UP000219799">
    <property type="component" value="Chromosome 6"/>
</dbReference>
<dbReference type="Pfam" id="PF05608">
    <property type="entry name" value="RTE1"/>
    <property type="match status" value="1"/>
</dbReference>
<organism evidence="2 3">
    <name type="scientific">Plasmodium malariae</name>
    <dbReference type="NCBI Taxonomy" id="5858"/>
    <lineage>
        <taxon>Eukaryota</taxon>
        <taxon>Sar</taxon>
        <taxon>Alveolata</taxon>
        <taxon>Apicomplexa</taxon>
        <taxon>Aconoidasida</taxon>
        <taxon>Haemosporida</taxon>
        <taxon>Plasmodiidae</taxon>
        <taxon>Plasmodium</taxon>
        <taxon>Plasmodium (Plasmodium)</taxon>
    </lineage>
</organism>
<dbReference type="InterPro" id="IPR008496">
    <property type="entry name" value="TMEM222/RTE1"/>
</dbReference>
<proteinExistence type="predicted"/>
<evidence type="ECO:0000313" key="2">
    <source>
        <dbReference type="EMBL" id="SBT70765.1"/>
    </source>
</evidence>
<evidence type="ECO:0008006" key="4">
    <source>
        <dbReference type="Google" id="ProtNLM"/>
    </source>
</evidence>
<name>A0A1C3KB37_PLAMA</name>
<dbReference type="AlphaFoldDB" id="A0A1C3KB37"/>
<accession>A0A1C3KB37</accession>
<gene>
    <name evidence="2" type="primary">PmlGA01_060013800</name>
    <name evidence="2" type="ORF">PMLGA01_060013800</name>
</gene>
<keyword evidence="1" id="KW-1133">Transmembrane helix</keyword>
<reference evidence="2 3" key="1">
    <citation type="submission" date="2016-06" db="EMBL/GenBank/DDBJ databases">
        <authorList>
            <consortium name="Pathogen Informatics"/>
        </authorList>
    </citation>
    <scope>NUCLEOTIDE SEQUENCE [LARGE SCALE GENOMIC DNA]</scope>
    <source>
        <strain evidence="2">PmlGA01</strain>
    </source>
</reference>
<dbReference type="PANTHER" id="PTHR20921">
    <property type="entry name" value="TRANSMEMBRANE PROTEIN 222"/>
    <property type="match status" value="1"/>
</dbReference>